<dbReference type="InterPro" id="IPR041033">
    <property type="entry name" value="SpaA_PFL_dom_1"/>
</dbReference>
<dbReference type="EMBL" id="AJWZ01003090">
    <property type="protein sequence ID" value="EKC69176.1"/>
    <property type="molecule type" value="Genomic_DNA"/>
</dbReference>
<feature type="domain" description="SpaA-like prealbumin fold" evidence="1">
    <location>
        <begin position="3"/>
        <end position="87"/>
    </location>
</feature>
<dbReference type="InterPro" id="IPR013783">
    <property type="entry name" value="Ig-like_fold"/>
</dbReference>
<feature type="non-terminal residue" evidence="2">
    <location>
        <position position="192"/>
    </location>
</feature>
<accession>K1UCD9</accession>
<organism evidence="2">
    <name type="scientific">human gut metagenome</name>
    <dbReference type="NCBI Taxonomy" id="408170"/>
    <lineage>
        <taxon>unclassified sequences</taxon>
        <taxon>metagenomes</taxon>
        <taxon>organismal metagenomes</taxon>
    </lineage>
</organism>
<comment type="caution">
    <text evidence="2">The sequence shown here is derived from an EMBL/GenBank/DDBJ whole genome shotgun (WGS) entry which is preliminary data.</text>
</comment>
<protein>
    <recommendedName>
        <fullName evidence="1">SpaA-like prealbumin fold domain-containing protein</fullName>
    </recommendedName>
</protein>
<gene>
    <name evidence="2" type="ORF">OBE_04541</name>
</gene>
<evidence type="ECO:0000313" key="2">
    <source>
        <dbReference type="EMBL" id="EKC69176.1"/>
    </source>
</evidence>
<dbReference type="Gene3D" id="2.60.40.10">
    <property type="entry name" value="Immunoglobulins"/>
    <property type="match status" value="2"/>
</dbReference>
<feature type="domain" description="SpaA-like prealbumin fold" evidence="1">
    <location>
        <begin position="94"/>
        <end position="168"/>
    </location>
</feature>
<feature type="non-terminal residue" evidence="2">
    <location>
        <position position="1"/>
    </location>
</feature>
<reference evidence="2" key="1">
    <citation type="journal article" date="2013" name="Environ. Microbiol.">
        <title>Microbiota from the distal guts of lean and obese adolescents exhibit partial functional redundancy besides clear differences in community structure.</title>
        <authorList>
            <person name="Ferrer M."/>
            <person name="Ruiz A."/>
            <person name="Lanza F."/>
            <person name="Haange S.B."/>
            <person name="Oberbach A."/>
            <person name="Till H."/>
            <person name="Bargiela R."/>
            <person name="Campoy C."/>
            <person name="Segura M.T."/>
            <person name="Richter M."/>
            <person name="von Bergen M."/>
            <person name="Seifert J."/>
            <person name="Suarez A."/>
        </authorList>
    </citation>
    <scope>NUCLEOTIDE SEQUENCE</scope>
</reference>
<name>K1UCD9_9ZZZZ</name>
<dbReference type="Pfam" id="PF17802">
    <property type="entry name" value="SpaA"/>
    <property type="match status" value="2"/>
</dbReference>
<dbReference type="AlphaFoldDB" id="K1UCD9"/>
<sequence>GDDDKIIPGAVFEMYEWNGSKYVSTGDKLTTGSDGTVTSKTYYYTKTNVGKFMAKEVSVPRPYMNQGWSQEFTISKKDQTFEYTVINRAPKATGDVTVTKIDKITRKPISIDTKFYLYKYVRDYEYTDVTGLTYYGTLEEKGNGIYSLGNLPEGEYWVSEINSSGGYKYLAYKDPAGTLKTENIDDGFKFTI</sequence>
<evidence type="ECO:0000259" key="1">
    <source>
        <dbReference type="Pfam" id="PF17802"/>
    </source>
</evidence>
<proteinExistence type="predicted"/>